<gene>
    <name evidence="1" type="ORF">CURHAP_LOCUS20878</name>
    <name evidence="2" type="ORF">ORAREDHAP_LOCUS20656</name>
</gene>
<organism evidence="1 3">
    <name type="scientific">Prunus armeniaca</name>
    <name type="common">Apricot</name>
    <name type="synonym">Armeniaca vulgaris</name>
    <dbReference type="NCBI Taxonomy" id="36596"/>
    <lineage>
        <taxon>Eukaryota</taxon>
        <taxon>Viridiplantae</taxon>
        <taxon>Streptophyta</taxon>
        <taxon>Embryophyta</taxon>
        <taxon>Tracheophyta</taxon>
        <taxon>Spermatophyta</taxon>
        <taxon>Magnoliopsida</taxon>
        <taxon>eudicotyledons</taxon>
        <taxon>Gunneridae</taxon>
        <taxon>Pentapetalae</taxon>
        <taxon>rosids</taxon>
        <taxon>fabids</taxon>
        <taxon>Rosales</taxon>
        <taxon>Rosaceae</taxon>
        <taxon>Amygdaloideae</taxon>
        <taxon>Amygdaleae</taxon>
        <taxon>Prunus</taxon>
    </lineage>
</organism>
<reference evidence="1 3" key="2">
    <citation type="submission" date="2020-05" db="EMBL/GenBank/DDBJ databases">
        <authorList>
            <person name="Campoy J."/>
            <person name="Schneeberger K."/>
            <person name="Spophaly S."/>
        </authorList>
    </citation>
    <scope>NUCLEOTIDE SEQUENCE [LARGE SCALE GENOMIC DNA]</scope>
    <source>
        <strain evidence="1">PruArmRojPasFocal</strain>
    </source>
</reference>
<dbReference type="EMBL" id="CAEKDK010000003">
    <property type="protein sequence ID" value="CAB4273368.1"/>
    <property type="molecule type" value="Genomic_DNA"/>
</dbReference>
<keyword evidence="4" id="KW-1185">Reference proteome</keyword>
<evidence type="ECO:0000313" key="3">
    <source>
        <dbReference type="Proteomes" id="UP000507222"/>
    </source>
</evidence>
<proteinExistence type="predicted"/>
<dbReference type="Proteomes" id="UP000507222">
    <property type="component" value="Unassembled WGS sequence"/>
</dbReference>
<evidence type="ECO:0000313" key="2">
    <source>
        <dbReference type="EMBL" id="CAB4303844.1"/>
    </source>
</evidence>
<dbReference type="Proteomes" id="UP000507245">
    <property type="component" value="Unassembled WGS sequence"/>
</dbReference>
<evidence type="ECO:0000313" key="4">
    <source>
        <dbReference type="Proteomes" id="UP000507245"/>
    </source>
</evidence>
<dbReference type="AlphaFoldDB" id="A0A6J5UGR0"/>
<reference evidence="4" key="1">
    <citation type="journal article" date="2020" name="Genome Biol.">
        <title>Gamete binning: chromosome-level and haplotype-resolved genome assembly enabled by high-throughput single-cell sequencing of gamete genomes.</title>
        <authorList>
            <person name="Campoy J.A."/>
            <person name="Sun H."/>
            <person name="Goel M."/>
            <person name="Jiao W.-B."/>
            <person name="Folz-Donahue K."/>
            <person name="Wang N."/>
            <person name="Rubio M."/>
            <person name="Liu C."/>
            <person name="Kukat C."/>
            <person name="Ruiz D."/>
            <person name="Huettel B."/>
            <person name="Schneeberger K."/>
        </authorList>
    </citation>
    <scope>NUCLEOTIDE SEQUENCE [LARGE SCALE GENOMIC DNA]</scope>
    <source>
        <strain evidence="4">cv. Rojo Pasion</strain>
    </source>
</reference>
<sequence>MVGPDVADPRRVCGRCFLAEQAQFHPPGTARVSGGLLLGPPAWFWSWMASVSFRSSSILASRAFNHDLSAFRRFMIFWLRVPGVEVPVIFRLNMLVVKLLMRNL</sequence>
<name>A0A6J5UGR0_PRUAR</name>
<evidence type="ECO:0000313" key="1">
    <source>
        <dbReference type="EMBL" id="CAB4273368.1"/>
    </source>
</evidence>
<protein>
    <submittedName>
        <fullName evidence="1">Uncharacterized protein</fullName>
    </submittedName>
</protein>
<dbReference type="EMBL" id="CAEKKB010000003">
    <property type="protein sequence ID" value="CAB4303844.1"/>
    <property type="molecule type" value="Genomic_DNA"/>
</dbReference>
<accession>A0A6J5UGR0</accession>